<feature type="transmembrane region" description="Helical" evidence="5">
    <location>
        <begin position="118"/>
        <end position="137"/>
    </location>
</feature>
<protein>
    <submittedName>
        <fullName evidence="7">Putative cationic amino acid transporter protein</fullName>
    </submittedName>
</protein>
<evidence type="ECO:0000256" key="2">
    <source>
        <dbReference type="ARBA" id="ARBA00022692"/>
    </source>
</evidence>
<feature type="transmembrane region" description="Helical" evidence="5">
    <location>
        <begin position="85"/>
        <end position="106"/>
    </location>
</feature>
<dbReference type="PANTHER" id="PTHR42770:SF13">
    <property type="entry name" value="L-METHIONINE_BRANCHED-CHAIN AMINO ACID EXPORTER YJEH"/>
    <property type="match status" value="1"/>
</dbReference>
<keyword evidence="8" id="KW-1185">Reference proteome</keyword>
<feature type="transmembrane region" description="Helical" evidence="5">
    <location>
        <begin position="314"/>
        <end position="335"/>
    </location>
</feature>
<feature type="domain" description="Amino acid permease/ SLC12A" evidence="6">
    <location>
        <begin position="17"/>
        <end position="351"/>
    </location>
</feature>
<evidence type="ECO:0000313" key="7">
    <source>
        <dbReference type="EMBL" id="GFM33581.1"/>
    </source>
</evidence>
<comment type="subcellular location">
    <subcellularLocation>
        <location evidence="1">Membrane</location>
        <topology evidence="1">Multi-pass membrane protein</topology>
    </subcellularLocation>
</comment>
<evidence type="ECO:0000256" key="3">
    <source>
        <dbReference type="ARBA" id="ARBA00022989"/>
    </source>
</evidence>
<proteinExistence type="predicted"/>
<feature type="transmembrane region" description="Helical" evidence="5">
    <location>
        <begin position="260"/>
        <end position="284"/>
    </location>
</feature>
<keyword evidence="3 5" id="KW-1133">Transmembrane helix</keyword>
<dbReference type="Proteomes" id="UP000503840">
    <property type="component" value="Unassembled WGS sequence"/>
</dbReference>
<feature type="transmembrane region" description="Helical" evidence="5">
    <location>
        <begin position="341"/>
        <end position="364"/>
    </location>
</feature>
<feature type="transmembrane region" description="Helical" evidence="5">
    <location>
        <begin position="9"/>
        <end position="28"/>
    </location>
</feature>
<dbReference type="RefSeq" id="WP_174405227.1">
    <property type="nucleotide sequence ID" value="NZ_BLVO01000013.1"/>
</dbReference>
<accession>A0A7J0BK21</accession>
<reference evidence="7 8" key="1">
    <citation type="submission" date="2020-05" db="EMBL/GenBank/DDBJ databases">
        <title>Draft genome sequence of Desulfovibrio sp. strain HN2T.</title>
        <authorList>
            <person name="Ueno A."/>
            <person name="Tamazawa S."/>
            <person name="Tamamura S."/>
            <person name="Murakami T."/>
            <person name="Kiyama T."/>
            <person name="Inomata H."/>
            <person name="Amano Y."/>
            <person name="Miyakawa K."/>
            <person name="Tamaki H."/>
            <person name="Naganuma T."/>
            <person name="Kaneko K."/>
        </authorList>
    </citation>
    <scope>NUCLEOTIDE SEQUENCE [LARGE SCALE GENOMIC DNA]</scope>
    <source>
        <strain evidence="7 8">HN2</strain>
    </source>
</reference>
<keyword evidence="2 5" id="KW-0812">Transmembrane</keyword>
<dbReference type="Pfam" id="PF00324">
    <property type="entry name" value="AA_permease"/>
    <property type="match status" value="1"/>
</dbReference>
<feature type="transmembrane region" description="Helical" evidence="5">
    <location>
        <begin position="220"/>
        <end position="240"/>
    </location>
</feature>
<sequence>MKSGKLGPFMLSGLMVGPVLGSGIFILPPLVHEAAGEWAIPAWLITVALNAVFAFVFGFLAIQFPGNGGVADAIGHVFGPRAKRLASYYLISAVIFGPAAVLLTIARYLPLPWLDTLPGGRMGVALCLVPLGFLFLLQHIRSIGTVALAISSISAVLLLVGGVLVMAFHGSGQDLLPEPASFDADVFGHALLMLFWIIVGWEVVGNYSGEVDDPQRTIPAAVWGSVIAVTAVELCVAFAIQTADVPVQAGYGVAKLLYPLFGTSAGIVCSVLVTALCVTTYLMFVGGVARLMAALAAEGALPDVFAKTRNGVPVVSIGVLCLMQAGSLAACIAGVAKLESLVAIASGFFLANAIIGIGTGIVMLPHVWKRVCAALLGAVLLVVLSQSQWFVLAACIILALWCFNPAERLTARS</sequence>
<dbReference type="InterPro" id="IPR004841">
    <property type="entry name" value="AA-permease/SLC12A_dom"/>
</dbReference>
<name>A0A7J0BK21_9BACT</name>
<organism evidence="7 8">
    <name type="scientific">Desulfovibrio subterraneus</name>
    <dbReference type="NCBI Taxonomy" id="2718620"/>
    <lineage>
        <taxon>Bacteria</taxon>
        <taxon>Pseudomonadati</taxon>
        <taxon>Thermodesulfobacteriota</taxon>
        <taxon>Desulfovibrionia</taxon>
        <taxon>Desulfovibrionales</taxon>
        <taxon>Desulfovibrionaceae</taxon>
        <taxon>Desulfovibrio</taxon>
    </lineage>
</organism>
<evidence type="ECO:0000256" key="5">
    <source>
        <dbReference type="SAM" id="Phobius"/>
    </source>
</evidence>
<feature type="transmembrane region" description="Helical" evidence="5">
    <location>
        <begin position="40"/>
        <end position="64"/>
    </location>
</feature>
<dbReference type="AlphaFoldDB" id="A0A7J0BK21"/>
<feature type="transmembrane region" description="Helical" evidence="5">
    <location>
        <begin position="371"/>
        <end position="401"/>
    </location>
</feature>
<evidence type="ECO:0000256" key="1">
    <source>
        <dbReference type="ARBA" id="ARBA00004141"/>
    </source>
</evidence>
<comment type="caution">
    <text evidence="7">The sequence shown here is derived from an EMBL/GenBank/DDBJ whole genome shotgun (WGS) entry which is preliminary data.</text>
</comment>
<evidence type="ECO:0000256" key="4">
    <source>
        <dbReference type="ARBA" id="ARBA00023136"/>
    </source>
</evidence>
<keyword evidence="4 5" id="KW-0472">Membrane</keyword>
<dbReference type="EMBL" id="BLVO01000013">
    <property type="protein sequence ID" value="GFM33581.1"/>
    <property type="molecule type" value="Genomic_DNA"/>
</dbReference>
<feature type="transmembrane region" description="Helical" evidence="5">
    <location>
        <begin position="144"/>
        <end position="166"/>
    </location>
</feature>
<feature type="transmembrane region" description="Helical" evidence="5">
    <location>
        <begin position="186"/>
        <end position="208"/>
    </location>
</feature>
<dbReference type="InterPro" id="IPR050367">
    <property type="entry name" value="APC_superfamily"/>
</dbReference>
<dbReference type="Gene3D" id="1.20.1740.10">
    <property type="entry name" value="Amino acid/polyamine transporter I"/>
    <property type="match status" value="1"/>
</dbReference>
<dbReference type="PIRSF" id="PIRSF006060">
    <property type="entry name" value="AA_transporter"/>
    <property type="match status" value="1"/>
</dbReference>
<dbReference type="GO" id="GO:0016020">
    <property type="term" value="C:membrane"/>
    <property type="evidence" value="ECO:0007669"/>
    <property type="project" value="UniProtKB-SubCell"/>
</dbReference>
<gene>
    <name evidence="7" type="ORF">DSM101010T_19460</name>
</gene>
<dbReference type="PANTHER" id="PTHR42770">
    <property type="entry name" value="AMINO ACID TRANSPORTER-RELATED"/>
    <property type="match status" value="1"/>
</dbReference>
<evidence type="ECO:0000313" key="8">
    <source>
        <dbReference type="Proteomes" id="UP000503840"/>
    </source>
</evidence>
<dbReference type="GO" id="GO:0055085">
    <property type="term" value="P:transmembrane transport"/>
    <property type="evidence" value="ECO:0007669"/>
    <property type="project" value="InterPro"/>
</dbReference>
<evidence type="ECO:0000259" key="6">
    <source>
        <dbReference type="Pfam" id="PF00324"/>
    </source>
</evidence>